<comment type="caution">
    <text evidence="2">The sequence shown here is derived from an EMBL/GenBank/DDBJ whole genome shotgun (WGS) entry which is preliminary data.</text>
</comment>
<dbReference type="Proteomes" id="UP000192247">
    <property type="component" value="Unassembled WGS sequence"/>
</dbReference>
<dbReference type="InParanoid" id="A0A1V9X2H6"/>
<dbReference type="AlphaFoldDB" id="A0A1V9X2H6"/>
<evidence type="ECO:0000313" key="3">
    <source>
        <dbReference type="Proteomes" id="UP000192247"/>
    </source>
</evidence>
<accession>A0A1V9X2H6</accession>
<evidence type="ECO:0000256" key="1">
    <source>
        <dbReference type="SAM" id="SignalP"/>
    </source>
</evidence>
<keyword evidence="3" id="KW-1185">Reference proteome</keyword>
<name>A0A1V9X2H6_9ACAR</name>
<feature type="chain" id="PRO_5012935513" evidence="1">
    <location>
        <begin position="26"/>
        <end position="145"/>
    </location>
</feature>
<gene>
    <name evidence="2" type="ORF">BIW11_13419</name>
</gene>
<evidence type="ECO:0000313" key="2">
    <source>
        <dbReference type="EMBL" id="OQR67608.1"/>
    </source>
</evidence>
<organism evidence="2 3">
    <name type="scientific">Tropilaelaps mercedesae</name>
    <dbReference type="NCBI Taxonomy" id="418985"/>
    <lineage>
        <taxon>Eukaryota</taxon>
        <taxon>Metazoa</taxon>
        <taxon>Ecdysozoa</taxon>
        <taxon>Arthropoda</taxon>
        <taxon>Chelicerata</taxon>
        <taxon>Arachnida</taxon>
        <taxon>Acari</taxon>
        <taxon>Parasitiformes</taxon>
        <taxon>Mesostigmata</taxon>
        <taxon>Gamasina</taxon>
        <taxon>Dermanyssoidea</taxon>
        <taxon>Laelapidae</taxon>
        <taxon>Tropilaelaps</taxon>
    </lineage>
</organism>
<reference evidence="2 3" key="1">
    <citation type="journal article" date="2017" name="Gigascience">
        <title>Draft genome of the honey bee ectoparasitic mite, Tropilaelaps mercedesae, is shaped by the parasitic life history.</title>
        <authorList>
            <person name="Dong X."/>
            <person name="Armstrong S.D."/>
            <person name="Xia D."/>
            <person name="Makepeace B.L."/>
            <person name="Darby A.C."/>
            <person name="Kadowaki T."/>
        </authorList>
    </citation>
    <scope>NUCLEOTIDE SEQUENCE [LARGE SCALE GENOMIC DNA]</scope>
    <source>
        <strain evidence="2">Wuxi-XJTLU</strain>
    </source>
</reference>
<sequence length="145" mass="16507">MQCLIGRLAMLTIFVTVVIISLCSGRVTRKPNVTTEIALCHELLDGYEDSWIPCSKTKVPAKTLIPEGAKFRGSSFSDKYGYEVARIFYQVKDACFAIETIRRSGDPYLKFQPIGTCAYNYCPKWIYRCKEEFTRALRGTMNKHG</sequence>
<feature type="signal peptide" evidence="1">
    <location>
        <begin position="1"/>
        <end position="25"/>
    </location>
</feature>
<keyword evidence="1" id="KW-0732">Signal</keyword>
<proteinExistence type="predicted"/>
<dbReference type="EMBL" id="MNPL01028199">
    <property type="protein sequence ID" value="OQR67608.1"/>
    <property type="molecule type" value="Genomic_DNA"/>
</dbReference>
<protein>
    <submittedName>
        <fullName evidence="2">Uncharacterized protein</fullName>
    </submittedName>
</protein>